<dbReference type="Proteomes" id="UP000192796">
    <property type="component" value="Unassembled WGS sequence"/>
</dbReference>
<gene>
    <name evidence="2" type="ORF">A3860_14525</name>
</gene>
<keyword evidence="3" id="KW-1185">Reference proteome</keyword>
<dbReference type="AlphaFoldDB" id="A0A1V9G5G1"/>
<organism evidence="2 3">
    <name type="scientific">Niastella vici</name>
    <dbReference type="NCBI Taxonomy" id="1703345"/>
    <lineage>
        <taxon>Bacteria</taxon>
        <taxon>Pseudomonadati</taxon>
        <taxon>Bacteroidota</taxon>
        <taxon>Chitinophagia</taxon>
        <taxon>Chitinophagales</taxon>
        <taxon>Chitinophagaceae</taxon>
        <taxon>Niastella</taxon>
    </lineage>
</organism>
<protein>
    <submittedName>
        <fullName evidence="2">Uncharacterized protein</fullName>
    </submittedName>
</protein>
<comment type="caution">
    <text evidence="2">The sequence shown here is derived from an EMBL/GenBank/DDBJ whole genome shotgun (WGS) entry which is preliminary data.</text>
</comment>
<accession>A0A1V9G5G1</accession>
<feature type="compositionally biased region" description="Basic residues" evidence="1">
    <location>
        <begin position="250"/>
        <end position="268"/>
    </location>
</feature>
<dbReference type="RefSeq" id="WP_081145651.1">
    <property type="nucleotide sequence ID" value="NZ_LVYD01000013.1"/>
</dbReference>
<name>A0A1V9G5G1_9BACT</name>
<evidence type="ECO:0000313" key="2">
    <source>
        <dbReference type="EMBL" id="OQP65810.1"/>
    </source>
</evidence>
<dbReference type="EMBL" id="LVYD01000013">
    <property type="protein sequence ID" value="OQP65810.1"/>
    <property type="molecule type" value="Genomic_DNA"/>
</dbReference>
<dbReference type="OrthoDB" id="668305at2"/>
<evidence type="ECO:0000313" key="3">
    <source>
        <dbReference type="Proteomes" id="UP000192796"/>
    </source>
</evidence>
<reference evidence="2 3" key="1">
    <citation type="submission" date="2016-03" db="EMBL/GenBank/DDBJ databases">
        <title>Niastella vici sp. nov., isolated from farmland soil.</title>
        <authorList>
            <person name="Chen L."/>
            <person name="Wang D."/>
            <person name="Yang S."/>
            <person name="Wang G."/>
        </authorList>
    </citation>
    <scope>NUCLEOTIDE SEQUENCE [LARGE SCALE GENOMIC DNA]</scope>
    <source>
        <strain evidence="2 3">DJ57</strain>
    </source>
</reference>
<feature type="region of interest" description="Disordered" evidence="1">
    <location>
        <begin position="247"/>
        <end position="268"/>
    </location>
</feature>
<sequence length="268" mass="30397">MAKGKKRAKQHLQKRMVLVRSKRYGDHERNPRGTFTPAVLNEDMVASKNRLLQVNQTASLIFSSIRDNHNDGSLWTRLLSLLRRQLKEKNFNDVHCLLNLECHAVHTLSNILRTYVFVKVAPIVDNQLHISVCIDKAPRWRTKHLNGFLLSVHVIYPDLALNRIEKEVLKSDVLSIIGYPKDVSFVIPVPAYASAYAVFLRITGCINGEPTNGLQSTGMRCVTSGNIERKAKKEADCGVAEKVLKPKQEKSKRKIPQKARKKIKRKGS</sequence>
<evidence type="ECO:0000256" key="1">
    <source>
        <dbReference type="SAM" id="MobiDB-lite"/>
    </source>
</evidence>
<proteinExistence type="predicted"/>